<dbReference type="AlphaFoldDB" id="A0A7S0KC77"/>
<accession>A0A7S0KC77</accession>
<reference evidence="2" key="1">
    <citation type="submission" date="2021-01" db="EMBL/GenBank/DDBJ databases">
        <authorList>
            <person name="Corre E."/>
            <person name="Pelletier E."/>
            <person name="Niang G."/>
            <person name="Scheremetjew M."/>
            <person name="Finn R."/>
            <person name="Kale V."/>
            <person name="Holt S."/>
            <person name="Cochrane G."/>
            <person name="Meng A."/>
            <person name="Brown T."/>
            <person name="Cohen L."/>
        </authorList>
    </citation>
    <scope>NUCLEOTIDE SEQUENCE</scope>
    <source>
        <strain evidence="2">B651</strain>
    </source>
</reference>
<sequence>MNADDTKCPLSFSSSPSNNNNDSNNKNKKGLAEVRSSETGEQAIDSLTTTSLDTVPTATADAGSADTTLLNASSNVHEIAAKVAAIEQLRAKSLVSRNTVVGLSSSMMIPSLRSNGQPQHLPLTNQRDPCCVPSQPKKRDQTKLEWKHLKSVNTKNSPYGVTMPDGHDFNTTKRRKPLEITSEECALLAKCNRDLFPVGFYEMTCKNRGVTRGRGEWKNKETLKLVHCGAERLGCKFKVRYCRVATGVEVWTSGVHNYLKHKEPSKRGLNPTVRQFVTEHHEESQSQIMQGLIARGLVSPNDKDHIKKIMQQIKRRKSTVKSNAKLQGSICLQKKTATSFSSNIRAGESPSFSSSNLLGSHPAAVHGGDESRNSTDSSMNEYDC</sequence>
<name>A0A7S0KC77_9STRA</name>
<feature type="region of interest" description="Disordered" evidence="1">
    <location>
        <begin position="1"/>
        <end position="50"/>
    </location>
</feature>
<feature type="compositionally biased region" description="Polar residues" evidence="1">
    <location>
        <begin position="374"/>
        <end position="384"/>
    </location>
</feature>
<feature type="compositionally biased region" description="Low complexity" evidence="1">
    <location>
        <begin position="11"/>
        <end position="24"/>
    </location>
</feature>
<feature type="region of interest" description="Disordered" evidence="1">
    <location>
        <begin position="342"/>
        <end position="384"/>
    </location>
</feature>
<proteinExistence type="predicted"/>
<gene>
    <name evidence="2" type="ORF">LDAN0322_LOCUS632</name>
</gene>
<protein>
    <submittedName>
        <fullName evidence="2">Uncharacterized protein</fullName>
    </submittedName>
</protein>
<evidence type="ECO:0000313" key="2">
    <source>
        <dbReference type="EMBL" id="CAD8574487.1"/>
    </source>
</evidence>
<organism evidence="2">
    <name type="scientific">Leptocylindrus aporus</name>
    <dbReference type="NCBI Taxonomy" id="1398097"/>
    <lineage>
        <taxon>Eukaryota</taxon>
        <taxon>Sar</taxon>
        <taxon>Stramenopiles</taxon>
        <taxon>Ochrophyta</taxon>
        <taxon>Bacillariophyta</taxon>
        <taxon>Coscinodiscophyceae</taxon>
        <taxon>Chaetocerotophycidae</taxon>
        <taxon>Leptocylindrales</taxon>
        <taxon>Leptocylindraceae</taxon>
        <taxon>Leptocylindrus</taxon>
    </lineage>
</organism>
<dbReference type="EMBL" id="HBEU01000956">
    <property type="protein sequence ID" value="CAD8574487.1"/>
    <property type="molecule type" value="Transcribed_RNA"/>
</dbReference>
<feature type="compositionally biased region" description="Low complexity" evidence="1">
    <location>
        <begin position="349"/>
        <end position="360"/>
    </location>
</feature>
<feature type="compositionally biased region" description="Polar residues" evidence="1">
    <location>
        <begin position="39"/>
        <end position="50"/>
    </location>
</feature>
<evidence type="ECO:0000256" key="1">
    <source>
        <dbReference type="SAM" id="MobiDB-lite"/>
    </source>
</evidence>